<comment type="similarity">
    <text evidence="1">Belongs to the aspartate/ornithine carbamoyltransferase superfamily. OTCase family.</text>
</comment>
<evidence type="ECO:0000256" key="4">
    <source>
        <dbReference type="ARBA" id="ARBA00048772"/>
    </source>
</evidence>
<dbReference type="NCBIfam" id="TIGR00658">
    <property type="entry name" value="orni_carb_tr"/>
    <property type="match status" value="1"/>
</dbReference>
<sequence>MTSIQGCAVATVTATTTTVRASKARAAARAVRSHGVRRAARGTTTTRAMPVGEPVVCEQHFLRLDDFTKEELWALIERAASEKKRLQSGDRSFKPFAGKTMAMIFAKQSLRTRVSFETGFKLLGGSAIYLGPDDISIGKREATKDISRVLSRYNDIIMARLFSHNDIEELAHNASVPVINGLTDYNHPCQILADALTIYECLGKLEGIKIVYVGDGNNIVHSWLNLARVIPIHFVCACPEEYTPDEKTLEEARAAGISTIEISHDPDEAVKGADVIYSDVWASMGQKHEAEQRKRDFQGFQVDGDMMRATPNAIFMHCLPAERGLECTDEVLEADYSVVFQQAENRMHAQNAVMLKLLNC</sequence>
<evidence type="ECO:0000256" key="2">
    <source>
        <dbReference type="ARBA" id="ARBA00013007"/>
    </source>
</evidence>
<dbReference type="GO" id="GO:0019240">
    <property type="term" value="P:citrulline biosynthetic process"/>
    <property type="evidence" value="ECO:0007669"/>
    <property type="project" value="TreeGrafter"/>
</dbReference>
<name>A0A6U0CHJ6_9CHLO</name>
<dbReference type="GO" id="GO:0016597">
    <property type="term" value="F:amino acid binding"/>
    <property type="evidence" value="ECO:0007669"/>
    <property type="project" value="InterPro"/>
</dbReference>
<dbReference type="Gene3D" id="3.40.50.1370">
    <property type="entry name" value="Aspartate/ornithine carbamoyltransferase"/>
    <property type="match status" value="2"/>
</dbReference>
<evidence type="ECO:0000259" key="6">
    <source>
        <dbReference type="Pfam" id="PF00185"/>
    </source>
</evidence>
<dbReference type="GO" id="GO:0042450">
    <property type="term" value="P:L-arginine biosynthetic process via ornithine"/>
    <property type="evidence" value="ECO:0007669"/>
    <property type="project" value="TreeGrafter"/>
</dbReference>
<dbReference type="Pfam" id="PF00185">
    <property type="entry name" value="OTCace"/>
    <property type="match status" value="1"/>
</dbReference>
<evidence type="ECO:0000259" key="7">
    <source>
        <dbReference type="Pfam" id="PF02729"/>
    </source>
</evidence>
<keyword evidence="3 5" id="KW-0808">Transferase</keyword>
<dbReference type="PANTHER" id="PTHR45753:SF3">
    <property type="entry name" value="ORNITHINE TRANSCARBAMYLASE, MITOCHONDRIAL"/>
    <property type="match status" value="1"/>
</dbReference>
<evidence type="ECO:0000313" key="8">
    <source>
        <dbReference type="EMBL" id="CAD8580738.1"/>
    </source>
</evidence>
<proteinExistence type="inferred from homology"/>
<comment type="catalytic activity">
    <reaction evidence="4">
        <text>carbamoyl phosphate + L-ornithine = L-citrulline + phosphate + H(+)</text>
        <dbReference type="Rhea" id="RHEA:19513"/>
        <dbReference type="ChEBI" id="CHEBI:15378"/>
        <dbReference type="ChEBI" id="CHEBI:43474"/>
        <dbReference type="ChEBI" id="CHEBI:46911"/>
        <dbReference type="ChEBI" id="CHEBI:57743"/>
        <dbReference type="ChEBI" id="CHEBI:58228"/>
        <dbReference type="EC" id="2.1.3.3"/>
    </reaction>
</comment>
<dbReference type="GO" id="GO:0004585">
    <property type="term" value="F:ornithine carbamoyltransferase activity"/>
    <property type="evidence" value="ECO:0007669"/>
    <property type="project" value="UniProtKB-EC"/>
</dbReference>
<feature type="domain" description="Aspartate/ornithine carbamoyltransferase Asp/Orn-binding" evidence="6">
    <location>
        <begin position="206"/>
        <end position="355"/>
    </location>
</feature>
<dbReference type="FunFam" id="3.40.50.1370:FF:000008">
    <property type="entry name" value="Ornithine carbamoyltransferase"/>
    <property type="match status" value="1"/>
</dbReference>
<dbReference type="InterPro" id="IPR006132">
    <property type="entry name" value="Asp/Orn_carbamoyltranf_P-bd"/>
</dbReference>
<gene>
    <name evidence="8" type="ORF">OMED0929_LOCUS2959</name>
</gene>
<dbReference type="SUPFAM" id="SSF53671">
    <property type="entry name" value="Aspartate/ornithine carbamoyltransferase"/>
    <property type="match status" value="1"/>
</dbReference>
<evidence type="ECO:0000256" key="1">
    <source>
        <dbReference type="ARBA" id="ARBA00007805"/>
    </source>
</evidence>
<dbReference type="InterPro" id="IPR024904">
    <property type="entry name" value="OTCase_ArgI"/>
</dbReference>
<dbReference type="EMBL" id="HBEW01003565">
    <property type="protein sequence ID" value="CAD8580738.1"/>
    <property type="molecule type" value="Transcribed_RNA"/>
</dbReference>
<dbReference type="Pfam" id="PF02729">
    <property type="entry name" value="OTCace_N"/>
    <property type="match status" value="1"/>
</dbReference>
<feature type="domain" description="Aspartate/ornithine carbamoyltransferase carbamoyl-P binding" evidence="7">
    <location>
        <begin position="59"/>
        <end position="200"/>
    </location>
</feature>
<reference evidence="8" key="1">
    <citation type="submission" date="2021-01" db="EMBL/GenBank/DDBJ databases">
        <authorList>
            <person name="Corre E."/>
            <person name="Pelletier E."/>
            <person name="Niang G."/>
            <person name="Scheremetjew M."/>
            <person name="Finn R."/>
            <person name="Kale V."/>
            <person name="Holt S."/>
            <person name="Cochrane G."/>
            <person name="Meng A."/>
            <person name="Brown T."/>
            <person name="Cohen L."/>
        </authorList>
    </citation>
    <scope>NUCLEOTIDE SEQUENCE</scope>
    <source>
        <strain evidence="8">Clade-D-RCC2572</strain>
    </source>
</reference>
<dbReference type="InterPro" id="IPR036901">
    <property type="entry name" value="Asp/Orn_carbamoylTrfase_sf"/>
</dbReference>
<dbReference type="NCBIfam" id="NF001986">
    <property type="entry name" value="PRK00779.1"/>
    <property type="match status" value="1"/>
</dbReference>
<evidence type="ECO:0000256" key="5">
    <source>
        <dbReference type="RuleBase" id="RU003634"/>
    </source>
</evidence>
<dbReference type="PRINTS" id="PR00100">
    <property type="entry name" value="AOTCASE"/>
</dbReference>
<protein>
    <recommendedName>
        <fullName evidence="2">ornithine carbamoyltransferase</fullName>
        <ecNumber evidence="2">2.1.3.3</ecNumber>
    </recommendedName>
</protein>
<dbReference type="PANTHER" id="PTHR45753">
    <property type="entry name" value="ORNITHINE CARBAMOYLTRANSFERASE, MITOCHONDRIAL"/>
    <property type="match status" value="1"/>
</dbReference>
<evidence type="ECO:0000256" key="3">
    <source>
        <dbReference type="ARBA" id="ARBA00022679"/>
    </source>
</evidence>
<accession>A0A6U0CHJ6</accession>
<dbReference type="HAMAP" id="MF_01109">
    <property type="entry name" value="OTCase"/>
    <property type="match status" value="1"/>
</dbReference>
<dbReference type="AlphaFoldDB" id="A0A6U0CHJ6"/>
<dbReference type="InterPro" id="IPR006130">
    <property type="entry name" value="Asp/Orn_carbamoylTrfase"/>
</dbReference>
<dbReference type="InterPro" id="IPR002292">
    <property type="entry name" value="Orn/put_carbamltrans"/>
</dbReference>
<dbReference type="EC" id="2.1.3.3" evidence="2"/>
<organism evidence="8">
    <name type="scientific">Ostreococcus mediterraneus</name>
    <dbReference type="NCBI Taxonomy" id="1486918"/>
    <lineage>
        <taxon>Eukaryota</taxon>
        <taxon>Viridiplantae</taxon>
        <taxon>Chlorophyta</taxon>
        <taxon>Mamiellophyceae</taxon>
        <taxon>Mamiellales</taxon>
        <taxon>Bathycoccaceae</taxon>
        <taxon>Ostreococcus</taxon>
    </lineage>
</organism>
<dbReference type="InterPro" id="IPR006131">
    <property type="entry name" value="Asp_carbamoyltransf_Asp/Orn-bd"/>
</dbReference>
<dbReference type="PRINTS" id="PR00102">
    <property type="entry name" value="OTCASE"/>
</dbReference>